<dbReference type="RefSeq" id="WP_347704474.1">
    <property type="nucleotide sequence ID" value="NZ_JBDPZD010000002.1"/>
</dbReference>
<evidence type="ECO:0000313" key="2">
    <source>
        <dbReference type="Proteomes" id="UP001495147"/>
    </source>
</evidence>
<proteinExistence type="predicted"/>
<sequence>MQDLARMRKTAIAIAASGYAPARPDVLMSEPAAPKPLPDELLPVEAFPLAALPEAFRPWVADVSQRMNCPPDFVAVPLIVAAASLVARHVGIRPQARTDWIEKGNLWALIVGRPGIMKSPAMAQALAPMDRLEARAAEDYRRALDDFTDAKPLRELRAEAGKQAARAALKKNAQADVSDLLKREAEDAEPIRRRYVVADATYEKLGEIFVSNPGGVLSVRDEMRGMFLNLAREESATARAFYLQAWSGGSYHFDRIGRGTVTIEDARLSMIGGIQPGPLAELMLQARRGAADDGMIERFLIAWPDSPGAWRDVDRWPDNDAKRKAWEAFDRLDGITHKELHAEVQTGFDGAPQGLPFLRFADDAREAFAEWRGDLEARLRGADLGSLEGALSKFRHHIPALALALHVVDGGKGPVGLAPTMRALALADYFESHARRLHASGRRVAVRGAHAILGKARAGDLPDPFTARDVYRNQWAGLADRTTVADALDLLAAHGWLAESIITTGADGGRPTTTYSLTDGARRG</sequence>
<reference evidence="1 2" key="1">
    <citation type="submission" date="2024-05" db="EMBL/GenBank/DDBJ databases">
        <title>Roseateles sp. DJS-2-20 16S ribosomal RNA gene Genome sequencing and assembly.</title>
        <authorList>
            <person name="Woo H."/>
        </authorList>
    </citation>
    <scope>NUCLEOTIDE SEQUENCE [LARGE SCALE GENOMIC DNA]</scope>
    <source>
        <strain evidence="1 2">DJS-2-20</strain>
    </source>
</reference>
<accession>A0ABV0G1Q0</accession>
<dbReference type="EMBL" id="JBDPZD010000002">
    <property type="protein sequence ID" value="MEO3691658.1"/>
    <property type="molecule type" value="Genomic_DNA"/>
</dbReference>
<gene>
    <name evidence="1" type="ORF">ABDJ85_09275</name>
</gene>
<organism evidence="1 2">
    <name type="scientific">Roseateles paludis</name>
    <dbReference type="NCBI Taxonomy" id="3145238"/>
    <lineage>
        <taxon>Bacteria</taxon>
        <taxon>Pseudomonadati</taxon>
        <taxon>Pseudomonadota</taxon>
        <taxon>Betaproteobacteria</taxon>
        <taxon>Burkholderiales</taxon>
        <taxon>Sphaerotilaceae</taxon>
        <taxon>Roseateles</taxon>
    </lineage>
</organism>
<name>A0ABV0G1Q0_9BURK</name>
<dbReference type="Proteomes" id="UP001495147">
    <property type="component" value="Unassembled WGS sequence"/>
</dbReference>
<evidence type="ECO:0000313" key="1">
    <source>
        <dbReference type="EMBL" id="MEO3691658.1"/>
    </source>
</evidence>
<dbReference type="Pfam" id="PF13148">
    <property type="entry name" value="DUF3987"/>
    <property type="match status" value="1"/>
</dbReference>
<comment type="caution">
    <text evidence="1">The sequence shown here is derived from an EMBL/GenBank/DDBJ whole genome shotgun (WGS) entry which is preliminary data.</text>
</comment>
<dbReference type="InterPro" id="IPR025048">
    <property type="entry name" value="DUF3987"/>
</dbReference>
<protein>
    <submittedName>
        <fullName evidence="1">YfjI family protein</fullName>
    </submittedName>
</protein>
<keyword evidence="2" id="KW-1185">Reference proteome</keyword>